<accession>A0ABN7V2L4</accession>
<organism evidence="2 3">
    <name type="scientific">Gigaspora margarita</name>
    <dbReference type="NCBI Taxonomy" id="4874"/>
    <lineage>
        <taxon>Eukaryota</taxon>
        <taxon>Fungi</taxon>
        <taxon>Fungi incertae sedis</taxon>
        <taxon>Mucoromycota</taxon>
        <taxon>Glomeromycotina</taxon>
        <taxon>Glomeromycetes</taxon>
        <taxon>Diversisporales</taxon>
        <taxon>Gigasporaceae</taxon>
        <taxon>Gigaspora</taxon>
    </lineage>
</organism>
<reference evidence="2 3" key="1">
    <citation type="submission" date="2021-06" db="EMBL/GenBank/DDBJ databases">
        <authorList>
            <person name="Kallberg Y."/>
            <person name="Tangrot J."/>
            <person name="Rosling A."/>
        </authorList>
    </citation>
    <scope>NUCLEOTIDE SEQUENCE [LARGE SCALE GENOMIC DNA]</scope>
    <source>
        <strain evidence="2 3">120-4 pot B 10/14</strain>
    </source>
</reference>
<name>A0ABN7V2L4_GIGMA</name>
<evidence type="ECO:0000256" key="1">
    <source>
        <dbReference type="SAM" id="MobiDB-lite"/>
    </source>
</evidence>
<dbReference type="EMBL" id="CAJVQB010008732">
    <property type="protein sequence ID" value="CAG8722450.1"/>
    <property type="molecule type" value="Genomic_DNA"/>
</dbReference>
<protein>
    <submittedName>
        <fullName evidence="2">1675_t:CDS:1</fullName>
    </submittedName>
</protein>
<proteinExistence type="predicted"/>
<sequence>RFKMESEKEFNEADLCFTSNIEMNIFDEILNTNGQLRAEESNSLMNSEDEGDLTNSEESLYPLNQRAKFQ</sequence>
<gene>
    <name evidence="2" type="ORF">GMARGA_LOCUS13643</name>
</gene>
<comment type="caution">
    <text evidence="2">The sequence shown here is derived from an EMBL/GenBank/DDBJ whole genome shotgun (WGS) entry which is preliminary data.</text>
</comment>
<feature type="non-terminal residue" evidence="2">
    <location>
        <position position="1"/>
    </location>
</feature>
<dbReference type="Proteomes" id="UP000789901">
    <property type="component" value="Unassembled WGS sequence"/>
</dbReference>
<evidence type="ECO:0000313" key="2">
    <source>
        <dbReference type="EMBL" id="CAG8722450.1"/>
    </source>
</evidence>
<evidence type="ECO:0000313" key="3">
    <source>
        <dbReference type="Proteomes" id="UP000789901"/>
    </source>
</evidence>
<feature type="region of interest" description="Disordered" evidence="1">
    <location>
        <begin position="40"/>
        <end position="70"/>
    </location>
</feature>
<keyword evidence="3" id="KW-1185">Reference proteome</keyword>